<sequence>MLQNTLSWRLVLLLLLLHQAAPLRLSVFTPSAFAQNLPSTTDVPCVFFAQHSLGLYTKHHGVNAEQITQAVECFQQRIERRILPVTGSTYADCLAKAIRALEPAADEAIEVIIHNPSVDFADYTYKNPDPASTLPHKVTFSSSFSNTADPPSARYSSFITPTPQSLAIDISNLLIDARQMTDSGLCDTHFFNKEKLCYDSIVASLKSSKVVYPRTPLDRPNPPTTLESKAFRRTLKKPDLYINTESEDETRESLLRFLALPLAVGVISPEQVMDLNPLLTKDMEDRIKLQDRARSESESGDGKWFLWNGFFAKYYETPPSSALSPPSTSPDVVLCHGFGGSGRQLSSLAKELSKFGHRSYAPDLLGFGRSQKPRVLYTQYLWSMYLSDFTRRFVESSDVVLGGNSIGGYTVMASASEINNAGLSTTQPTTPTVKGIALFNSAGVLYEPDEYKSKISTEGTIKDQTLNDRLPPFAPPPSFLLNLGSTLILKGLRPRIRSTLEWLYPERTSRVTDELAADILTDSYDFGAKNVIISGGKLPSPQSANELLDPAREGFGGPVIVCQGIEDPLNDAKLRADQFERVRDDIEIKRIAAGHCVMDEKPAEVASYLVDWMKAKC</sequence>
<dbReference type="AlphaFoldDB" id="A0A9W7ENB1"/>
<gene>
    <name evidence="3" type="ORF">TrST_g11215</name>
</gene>
<keyword evidence="4" id="KW-1185">Reference proteome</keyword>
<name>A0A9W7ENB1_9STRA</name>
<feature type="signal peptide" evidence="1">
    <location>
        <begin position="1"/>
        <end position="22"/>
    </location>
</feature>
<evidence type="ECO:0000256" key="1">
    <source>
        <dbReference type="SAM" id="SignalP"/>
    </source>
</evidence>
<feature type="domain" description="AB hydrolase-1" evidence="2">
    <location>
        <begin position="332"/>
        <end position="606"/>
    </location>
</feature>
<dbReference type="InterPro" id="IPR029058">
    <property type="entry name" value="AB_hydrolase_fold"/>
</dbReference>
<accession>A0A9W7ENB1</accession>
<protein>
    <recommendedName>
        <fullName evidence="2">AB hydrolase-1 domain-containing protein</fullName>
    </recommendedName>
</protein>
<dbReference type="PANTHER" id="PTHR47832:SF1">
    <property type="entry name" value="DNA PHOTOLYASE"/>
    <property type="match status" value="1"/>
</dbReference>
<evidence type="ECO:0000313" key="4">
    <source>
        <dbReference type="Proteomes" id="UP001165085"/>
    </source>
</evidence>
<feature type="chain" id="PRO_5040926822" description="AB hydrolase-1 domain-containing protein" evidence="1">
    <location>
        <begin position="23"/>
        <end position="617"/>
    </location>
</feature>
<dbReference type="Pfam" id="PF12697">
    <property type="entry name" value="Abhydrolase_6"/>
    <property type="match status" value="1"/>
</dbReference>
<reference evidence="4" key="1">
    <citation type="journal article" date="2023" name="Commun. Biol.">
        <title>Genome analysis of Parmales, the sister group of diatoms, reveals the evolutionary specialization of diatoms from phago-mixotrophs to photoautotrophs.</title>
        <authorList>
            <person name="Ban H."/>
            <person name="Sato S."/>
            <person name="Yoshikawa S."/>
            <person name="Yamada K."/>
            <person name="Nakamura Y."/>
            <person name="Ichinomiya M."/>
            <person name="Sato N."/>
            <person name="Blanc-Mathieu R."/>
            <person name="Endo H."/>
            <person name="Kuwata A."/>
            <person name="Ogata H."/>
        </authorList>
    </citation>
    <scope>NUCLEOTIDE SEQUENCE [LARGE SCALE GENOMIC DNA]</scope>
    <source>
        <strain evidence="4">NIES 3701</strain>
    </source>
</reference>
<evidence type="ECO:0000259" key="2">
    <source>
        <dbReference type="Pfam" id="PF12697"/>
    </source>
</evidence>
<dbReference type="EMBL" id="BRXY01000289">
    <property type="protein sequence ID" value="GMH84035.1"/>
    <property type="molecule type" value="Genomic_DNA"/>
</dbReference>
<proteinExistence type="predicted"/>
<dbReference type="InterPro" id="IPR000073">
    <property type="entry name" value="AB_hydrolase_1"/>
</dbReference>
<organism evidence="3 4">
    <name type="scientific">Triparma strigata</name>
    <dbReference type="NCBI Taxonomy" id="1606541"/>
    <lineage>
        <taxon>Eukaryota</taxon>
        <taxon>Sar</taxon>
        <taxon>Stramenopiles</taxon>
        <taxon>Ochrophyta</taxon>
        <taxon>Bolidophyceae</taxon>
        <taxon>Parmales</taxon>
        <taxon>Triparmaceae</taxon>
        <taxon>Triparma</taxon>
    </lineage>
</organism>
<dbReference type="OrthoDB" id="408373at2759"/>
<dbReference type="Proteomes" id="UP001165085">
    <property type="component" value="Unassembled WGS sequence"/>
</dbReference>
<evidence type="ECO:0000313" key="3">
    <source>
        <dbReference type="EMBL" id="GMH84035.1"/>
    </source>
</evidence>
<comment type="caution">
    <text evidence="3">The sequence shown here is derived from an EMBL/GenBank/DDBJ whole genome shotgun (WGS) entry which is preliminary data.</text>
</comment>
<keyword evidence="1" id="KW-0732">Signal</keyword>
<dbReference type="PANTHER" id="PTHR47832">
    <property type="entry name" value="DNA PHOTOLYASE"/>
    <property type="match status" value="1"/>
</dbReference>
<dbReference type="Gene3D" id="3.40.50.1820">
    <property type="entry name" value="alpha/beta hydrolase"/>
    <property type="match status" value="1"/>
</dbReference>
<dbReference type="SUPFAM" id="SSF53474">
    <property type="entry name" value="alpha/beta-Hydrolases"/>
    <property type="match status" value="1"/>
</dbReference>